<evidence type="ECO:0000256" key="6">
    <source>
        <dbReference type="ARBA" id="ARBA00022741"/>
    </source>
</evidence>
<dbReference type="Pfam" id="PF00158">
    <property type="entry name" value="Sigma54_activat"/>
    <property type="match status" value="1"/>
</dbReference>
<keyword evidence="12 15" id="KW-0804">Transcription</keyword>
<evidence type="ECO:0000256" key="2">
    <source>
        <dbReference type="ARBA" id="ARBA00019059"/>
    </source>
</evidence>
<proteinExistence type="predicted"/>
<organism evidence="18 19">
    <name type="scientific">Acinetobacter tandoii</name>
    <dbReference type="NCBI Taxonomy" id="202954"/>
    <lineage>
        <taxon>Bacteria</taxon>
        <taxon>Pseudomonadati</taxon>
        <taxon>Pseudomonadota</taxon>
        <taxon>Gammaproteobacteria</taxon>
        <taxon>Moraxellales</taxon>
        <taxon>Moraxellaceae</taxon>
        <taxon>Acinetobacter</taxon>
    </lineage>
</organism>
<dbReference type="RefSeq" id="WP_016167713.1">
    <property type="nucleotide sequence ID" value="NZ_BBNK01000008.1"/>
</dbReference>
<dbReference type="PROSITE" id="PS50110">
    <property type="entry name" value="RESPONSE_REGULATORY"/>
    <property type="match status" value="1"/>
</dbReference>
<dbReference type="EMBL" id="VXLD01000007">
    <property type="protein sequence ID" value="KAB1854027.1"/>
    <property type="molecule type" value="Genomic_DNA"/>
</dbReference>
<dbReference type="Gene3D" id="3.40.50.2300">
    <property type="match status" value="1"/>
</dbReference>
<dbReference type="InterPro" id="IPR009057">
    <property type="entry name" value="Homeodomain-like_sf"/>
</dbReference>
<evidence type="ECO:0000259" key="17">
    <source>
        <dbReference type="PROSITE" id="PS50110"/>
    </source>
</evidence>
<dbReference type="InterPro" id="IPR025943">
    <property type="entry name" value="Sigma_54_int_dom_ATP-bd_2"/>
</dbReference>
<dbReference type="Gene3D" id="3.40.50.300">
    <property type="entry name" value="P-loop containing nucleotide triphosphate hydrolases"/>
    <property type="match status" value="1"/>
</dbReference>
<dbReference type="InterPro" id="IPR027417">
    <property type="entry name" value="P-loop_NTPase"/>
</dbReference>
<dbReference type="GO" id="GO:0006355">
    <property type="term" value="P:regulation of DNA-templated transcription"/>
    <property type="evidence" value="ECO:0007669"/>
    <property type="project" value="InterPro"/>
</dbReference>
<dbReference type="SUPFAM" id="SSF52172">
    <property type="entry name" value="CheY-like"/>
    <property type="match status" value="1"/>
</dbReference>
<evidence type="ECO:0000256" key="12">
    <source>
        <dbReference type="ARBA" id="ARBA00023163"/>
    </source>
</evidence>
<dbReference type="InterPro" id="IPR025944">
    <property type="entry name" value="Sigma_54_int_dom_CS"/>
</dbReference>
<evidence type="ECO:0000256" key="10">
    <source>
        <dbReference type="ARBA" id="ARBA00023125"/>
    </source>
</evidence>
<evidence type="ECO:0000259" key="16">
    <source>
        <dbReference type="PROSITE" id="PS50045"/>
    </source>
</evidence>
<sequence length="491" mass="55481">MSRNKIWVIDDDRAMRWVLEKTFKEEGFDVTSFEEAQSALDQLATDAPDVILTDIRMPGIDGLTFLAKVKNNYPDLPVIIMTAHSDLESAVSSYQTGAFEYLPKPFDIDEALALVNRAILHITKLQQQESAKIASPIQSTEIIGESPAMQEVFRAIGRLSQSHITVLINGESGTGKELVAHALHRHSPRSSKPFIALNMAAIPKDLIETELFGHEKGAFTGANTQRQGRFEQANGGTLFLDEIGDMPFETQTRLLRVLADGEFYRVGGHIPVKVDVRIVAATHQDLEKLVNEGRFREDLYHRLNVIRIHIPKLAHRSEDIPMLAQHFLARAGKELGVSPKILRPETQEYMQQLPWPGNVRQLENTCRWLTVMITGREVYPEDLPSELKQIPIEKASEHAATPHFDRISLHHWDELLGQWAIQKLKNGEMKILDIATPMFERTLINAALQQTRGRKRHAAELLGWGRNTLTRKLKELGMDTADDDIEEEIEG</sequence>
<dbReference type="PANTHER" id="PTHR32071:SF95">
    <property type="entry name" value="DNA-BINDING TRANSCRIPTIONAL REGULATOR NTRC"/>
    <property type="match status" value="1"/>
</dbReference>
<keyword evidence="10 15" id="KW-0238">DNA-binding</keyword>
<comment type="function">
    <text evidence="15">Member of the two-component regulatory system NtrB/NtrC, which controls expression of the nitrogen-regulated (ntr) genes in response to nitrogen limitation. Phosphorylated NtrC binds directly to DNA and stimulates the formation of open promoter-sigma54-RNA polymerase complexes.</text>
</comment>
<evidence type="ECO:0000256" key="3">
    <source>
        <dbReference type="ARBA" id="ARBA00022490"/>
    </source>
</evidence>
<dbReference type="GO" id="GO:0000156">
    <property type="term" value="F:phosphorelay response regulator activity"/>
    <property type="evidence" value="ECO:0007669"/>
    <property type="project" value="UniProtKB-UniRule"/>
</dbReference>
<dbReference type="Proteomes" id="UP000325788">
    <property type="component" value="Unassembled WGS sequence"/>
</dbReference>
<feature type="domain" description="Response regulatory" evidence="17">
    <location>
        <begin position="5"/>
        <end position="119"/>
    </location>
</feature>
<dbReference type="InterPro" id="IPR002197">
    <property type="entry name" value="HTH_Fis"/>
</dbReference>
<dbReference type="GO" id="GO:0005737">
    <property type="term" value="C:cytoplasm"/>
    <property type="evidence" value="ECO:0007669"/>
    <property type="project" value="UniProtKB-SubCell"/>
</dbReference>
<name>A0A5N4W750_9GAMM</name>
<dbReference type="InterPro" id="IPR058031">
    <property type="entry name" value="AAA_lid_NorR"/>
</dbReference>
<dbReference type="Pfam" id="PF25601">
    <property type="entry name" value="AAA_lid_14"/>
    <property type="match status" value="1"/>
</dbReference>
<dbReference type="PANTHER" id="PTHR32071">
    <property type="entry name" value="TRANSCRIPTIONAL REGULATORY PROTEIN"/>
    <property type="match status" value="1"/>
</dbReference>
<dbReference type="PROSITE" id="PS00675">
    <property type="entry name" value="SIGMA54_INTERACT_1"/>
    <property type="match status" value="1"/>
</dbReference>
<dbReference type="SMART" id="SM00382">
    <property type="entry name" value="AAA"/>
    <property type="match status" value="1"/>
</dbReference>
<reference evidence="18 19" key="1">
    <citation type="submission" date="2019-09" db="EMBL/GenBank/DDBJ databases">
        <title>Draft genome sequence of Acinetobacter tandoii W4-4-4 isolated from environmental water sample.</title>
        <authorList>
            <person name="Wee S.K."/>
            <person name="Yan B."/>
            <person name="Mustaffa S.B."/>
            <person name="Yap E.P.H."/>
        </authorList>
    </citation>
    <scope>NUCLEOTIDE SEQUENCE [LARGE SCALE GENOMIC DNA]</scope>
    <source>
        <strain evidence="18 19">W4-4-4</strain>
    </source>
</reference>
<feature type="domain" description="Sigma-54 factor interaction" evidence="16">
    <location>
        <begin position="142"/>
        <end position="371"/>
    </location>
</feature>
<dbReference type="PROSITE" id="PS00676">
    <property type="entry name" value="SIGMA54_INTERACT_2"/>
    <property type="match status" value="1"/>
</dbReference>
<keyword evidence="13 15" id="KW-0535">Nitrogen fixation</keyword>
<keyword evidence="6 15" id="KW-0547">Nucleotide-binding</keyword>
<keyword evidence="4 15" id="KW-0678">Repressor</keyword>
<keyword evidence="5 14" id="KW-0597">Phosphoprotein</keyword>
<protein>
    <recommendedName>
        <fullName evidence="2 15">DNA-binding transcriptional regulator NtrC</fullName>
    </recommendedName>
    <alternativeName>
        <fullName evidence="15">Nitrogen regulation protein NR(I)</fullName>
    </alternativeName>
</protein>
<gene>
    <name evidence="15" type="primary">ntrC</name>
    <name evidence="18" type="ORF">F4W09_11865</name>
</gene>
<dbReference type="CDD" id="cd00009">
    <property type="entry name" value="AAA"/>
    <property type="match status" value="1"/>
</dbReference>
<dbReference type="NCBIfam" id="TIGR01818">
    <property type="entry name" value="ntrC"/>
    <property type="match status" value="1"/>
</dbReference>
<dbReference type="CDD" id="cd19919">
    <property type="entry name" value="REC_NtrC"/>
    <property type="match status" value="1"/>
</dbReference>
<dbReference type="Pfam" id="PF02954">
    <property type="entry name" value="HTH_8"/>
    <property type="match status" value="1"/>
</dbReference>
<dbReference type="FunFam" id="1.10.10.60:FF:000088">
    <property type="entry name" value="DNA-binding transcriptional regulator NtrC"/>
    <property type="match status" value="1"/>
</dbReference>
<keyword evidence="11 15" id="KW-0010">Activator</keyword>
<dbReference type="AlphaFoldDB" id="A0A5N4W750"/>
<evidence type="ECO:0000256" key="5">
    <source>
        <dbReference type="ARBA" id="ARBA00022553"/>
    </source>
</evidence>
<accession>A0A5N4W750</accession>
<dbReference type="PROSITE" id="PS00688">
    <property type="entry name" value="SIGMA54_INTERACT_3"/>
    <property type="match status" value="1"/>
</dbReference>
<dbReference type="InterPro" id="IPR025662">
    <property type="entry name" value="Sigma_54_int_dom_ATP-bd_1"/>
</dbReference>
<dbReference type="InterPro" id="IPR002078">
    <property type="entry name" value="Sigma_54_int"/>
</dbReference>
<evidence type="ECO:0000256" key="1">
    <source>
        <dbReference type="ARBA" id="ARBA00004496"/>
    </source>
</evidence>
<dbReference type="GO" id="GO:0005524">
    <property type="term" value="F:ATP binding"/>
    <property type="evidence" value="ECO:0007669"/>
    <property type="project" value="UniProtKB-KW"/>
</dbReference>
<evidence type="ECO:0000256" key="4">
    <source>
        <dbReference type="ARBA" id="ARBA00022491"/>
    </source>
</evidence>
<dbReference type="SUPFAM" id="SSF52540">
    <property type="entry name" value="P-loop containing nucleoside triphosphate hydrolases"/>
    <property type="match status" value="1"/>
</dbReference>
<evidence type="ECO:0000256" key="11">
    <source>
        <dbReference type="ARBA" id="ARBA00023159"/>
    </source>
</evidence>
<dbReference type="InterPro" id="IPR010114">
    <property type="entry name" value="Transcript_reg_NtrC"/>
</dbReference>
<evidence type="ECO:0000256" key="14">
    <source>
        <dbReference type="PROSITE-ProRule" id="PRU00169"/>
    </source>
</evidence>
<keyword evidence="8 15" id="KW-0902">Two-component regulatory system</keyword>
<dbReference type="FunFam" id="3.40.50.2300:FF:000018">
    <property type="entry name" value="DNA-binding transcriptional regulator NtrC"/>
    <property type="match status" value="1"/>
</dbReference>
<dbReference type="FunFam" id="1.10.8.60:FF:000014">
    <property type="entry name" value="DNA-binding transcriptional regulator NtrC"/>
    <property type="match status" value="1"/>
</dbReference>
<dbReference type="Gene3D" id="1.10.10.60">
    <property type="entry name" value="Homeodomain-like"/>
    <property type="match status" value="1"/>
</dbReference>
<evidence type="ECO:0000256" key="8">
    <source>
        <dbReference type="ARBA" id="ARBA00023012"/>
    </source>
</evidence>
<dbReference type="FunFam" id="3.40.50.300:FF:000006">
    <property type="entry name" value="DNA-binding transcriptional regulator NtrC"/>
    <property type="match status" value="1"/>
</dbReference>
<evidence type="ECO:0000256" key="9">
    <source>
        <dbReference type="ARBA" id="ARBA00023015"/>
    </source>
</evidence>
<evidence type="ECO:0000256" key="7">
    <source>
        <dbReference type="ARBA" id="ARBA00022840"/>
    </source>
</evidence>
<evidence type="ECO:0000256" key="15">
    <source>
        <dbReference type="RuleBase" id="RU365013"/>
    </source>
</evidence>
<dbReference type="InterPro" id="IPR001789">
    <property type="entry name" value="Sig_transdc_resp-reg_receiver"/>
</dbReference>
<evidence type="ECO:0000313" key="19">
    <source>
        <dbReference type="Proteomes" id="UP000325788"/>
    </source>
</evidence>
<feature type="modified residue" description="4-aspartylphosphate" evidence="14">
    <location>
        <position position="54"/>
    </location>
</feature>
<dbReference type="PRINTS" id="PR01590">
    <property type="entry name" value="HTHFIS"/>
</dbReference>
<keyword evidence="9 15" id="KW-0805">Transcription regulation</keyword>
<dbReference type="PROSITE" id="PS50045">
    <property type="entry name" value="SIGMA54_INTERACT_4"/>
    <property type="match status" value="1"/>
</dbReference>
<evidence type="ECO:0000313" key="18">
    <source>
        <dbReference type="EMBL" id="KAB1854027.1"/>
    </source>
</evidence>
<dbReference type="NCBIfam" id="NF008176">
    <property type="entry name" value="PRK10923.1"/>
    <property type="match status" value="1"/>
</dbReference>
<dbReference type="Pfam" id="PF00072">
    <property type="entry name" value="Response_reg"/>
    <property type="match status" value="1"/>
</dbReference>
<dbReference type="SUPFAM" id="SSF46689">
    <property type="entry name" value="Homeodomain-like"/>
    <property type="match status" value="1"/>
</dbReference>
<comment type="subcellular location">
    <subcellularLocation>
        <location evidence="1 15">Cytoplasm</location>
    </subcellularLocation>
</comment>
<dbReference type="InterPro" id="IPR003593">
    <property type="entry name" value="AAA+_ATPase"/>
</dbReference>
<dbReference type="GO" id="GO:0006808">
    <property type="term" value="P:regulation of nitrogen utilization"/>
    <property type="evidence" value="ECO:0007669"/>
    <property type="project" value="UniProtKB-UniRule"/>
</dbReference>
<dbReference type="Gene3D" id="1.10.8.60">
    <property type="match status" value="1"/>
</dbReference>
<keyword evidence="3 15" id="KW-0963">Cytoplasm</keyword>
<dbReference type="InterPro" id="IPR011006">
    <property type="entry name" value="CheY-like_superfamily"/>
</dbReference>
<evidence type="ECO:0000256" key="13">
    <source>
        <dbReference type="ARBA" id="ARBA00023231"/>
    </source>
</evidence>
<dbReference type="GO" id="GO:0043565">
    <property type="term" value="F:sequence-specific DNA binding"/>
    <property type="evidence" value="ECO:0007669"/>
    <property type="project" value="InterPro"/>
</dbReference>
<keyword evidence="7 15" id="KW-0067">ATP-binding</keyword>
<comment type="caution">
    <text evidence="18">The sequence shown here is derived from an EMBL/GenBank/DDBJ whole genome shotgun (WGS) entry which is preliminary data.</text>
</comment>
<dbReference type="SMART" id="SM00448">
    <property type="entry name" value="REC"/>
    <property type="match status" value="1"/>
</dbReference>